<dbReference type="AlphaFoldDB" id="A0A139IT52"/>
<feature type="region of interest" description="Disordered" evidence="1">
    <location>
        <begin position="1"/>
        <end position="104"/>
    </location>
</feature>
<comment type="caution">
    <text evidence="2">The sequence shown here is derived from an EMBL/GenBank/DDBJ whole genome shotgun (WGS) entry which is preliminary data.</text>
</comment>
<dbReference type="OrthoDB" id="3641744at2759"/>
<evidence type="ECO:0000313" key="3">
    <source>
        <dbReference type="Proteomes" id="UP000073492"/>
    </source>
</evidence>
<reference evidence="2 3" key="1">
    <citation type="submission" date="2015-07" db="EMBL/GenBank/DDBJ databases">
        <title>Comparative genomics of the Sigatoka disease complex on banana suggests a link between parallel evolutionary changes in Pseudocercospora fijiensis and Pseudocercospora eumusae and increased virulence on the banana host.</title>
        <authorList>
            <person name="Chang T.-C."/>
            <person name="Salvucci A."/>
            <person name="Crous P.W."/>
            <person name="Stergiopoulos I."/>
        </authorList>
    </citation>
    <scope>NUCLEOTIDE SEQUENCE [LARGE SCALE GENOMIC DNA]</scope>
    <source>
        <strain evidence="2 3">CBS 116634</strain>
    </source>
</reference>
<evidence type="ECO:0000256" key="1">
    <source>
        <dbReference type="SAM" id="MobiDB-lite"/>
    </source>
</evidence>
<proteinExistence type="predicted"/>
<dbReference type="Proteomes" id="UP000073492">
    <property type="component" value="Unassembled WGS sequence"/>
</dbReference>
<feature type="compositionally biased region" description="Polar residues" evidence="1">
    <location>
        <begin position="47"/>
        <end position="63"/>
    </location>
</feature>
<accession>A0A139IT52</accession>
<keyword evidence="3" id="KW-1185">Reference proteome</keyword>
<gene>
    <name evidence="2" type="ORF">AC579_5342</name>
</gene>
<dbReference type="EMBL" id="LFZO01000014">
    <property type="protein sequence ID" value="KXT17810.1"/>
    <property type="molecule type" value="Genomic_DNA"/>
</dbReference>
<name>A0A139IT52_9PEZI</name>
<organism evidence="2 3">
    <name type="scientific">Pseudocercospora musae</name>
    <dbReference type="NCBI Taxonomy" id="113226"/>
    <lineage>
        <taxon>Eukaryota</taxon>
        <taxon>Fungi</taxon>
        <taxon>Dikarya</taxon>
        <taxon>Ascomycota</taxon>
        <taxon>Pezizomycotina</taxon>
        <taxon>Dothideomycetes</taxon>
        <taxon>Dothideomycetidae</taxon>
        <taxon>Mycosphaerellales</taxon>
        <taxon>Mycosphaerellaceae</taxon>
        <taxon>Pseudocercospora</taxon>
    </lineage>
</organism>
<protein>
    <submittedName>
        <fullName evidence="2">Uncharacterized protein</fullName>
    </submittedName>
</protein>
<feature type="compositionally biased region" description="Low complexity" evidence="1">
    <location>
        <begin position="22"/>
        <end position="33"/>
    </location>
</feature>
<evidence type="ECO:0000313" key="2">
    <source>
        <dbReference type="EMBL" id="KXT17810.1"/>
    </source>
</evidence>
<sequence>MRTKRVLAASEAEGPPLKRHSSSPAYSPHSPRSMPRPLQDSLDILQHYTTFDNSESPTSQTSAMDVDAPSISGDDNLPASPTPQAAADAHTEGTPPARDREGSGVDQIFDLAALSPNRREKHYRRAFENLVIQLKHLRPPAPCQQYPSMAEEIFEGYLRHATFVARVWINYDSVSQKFFLDPDRLAGCGKVRLGREKRRYLESVGDGLEFSSIRFEIGSPFRVLARINVDVIYQDTDDFDGESIRGPIEQVDMGASLLDPVTGRTMRSNDGLLKRWVMIVRDRLLSMQLDERQGRHGWRLQDLDRVAKDLVYNAHTQEQVDKYCDG</sequence>